<sequence length="422" mass="48315">MASNDINLKKIQKLVKSGEMSVNAVFACEKYSEYAIINSDEKLIDLLLKKKVNLNHTTKFLLTALHAAIKEQKLDVVKKLITSRAEINLTRPHYPLFPPLHLAIYCRNYDITEFLVMSGANVNADISPTTFNNNNAIIHEGSDEVYSSIHLAATTNDSISGVEILQILEKYGAKFEVIKDQEYTLEFKAVMRYDNVDILKLFSKNYDNFLGISDLHGDTVAHLAVRFSYINILQYLLNFGTNINVINDRNSSLLDIAMKINIDLTLKNLIVDDSLAIIKLIENHILKLSVAGIFVSKKNLRAVDGDFFKSFHEKCKKEISELKSKRMSKTNFNYYSVLEKTLHGLAVGFTHLDDCFDEAEIFLEFPLYGKIIVQKLRRAFERKELVKNAEKLYDIFYMELPDLVIRNIFNHLSNVDLRLLSQ</sequence>
<dbReference type="AlphaFoldDB" id="A0AAV7IRN1"/>
<evidence type="ECO:0000313" key="6">
    <source>
        <dbReference type="Proteomes" id="UP000826195"/>
    </source>
</evidence>
<organism evidence="5 6">
    <name type="scientific">Cotesia glomerata</name>
    <name type="common">Lepidopteran parasitic wasp</name>
    <name type="synonym">Apanteles glomeratus</name>
    <dbReference type="NCBI Taxonomy" id="32391"/>
    <lineage>
        <taxon>Eukaryota</taxon>
        <taxon>Metazoa</taxon>
        <taxon>Ecdysozoa</taxon>
        <taxon>Arthropoda</taxon>
        <taxon>Hexapoda</taxon>
        <taxon>Insecta</taxon>
        <taxon>Pterygota</taxon>
        <taxon>Neoptera</taxon>
        <taxon>Endopterygota</taxon>
        <taxon>Hymenoptera</taxon>
        <taxon>Apocrita</taxon>
        <taxon>Ichneumonoidea</taxon>
        <taxon>Braconidae</taxon>
        <taxon>Microgastrinae</taxon>
        <taxon>Cotesia</taxon>
    </lineage>
</organism>
<feature type="repeat" description="ANK" evidence="3">
    <location>
        <begin position="216"/>
        <end position="248"/>
    </location>
</feature>
<dbReference type="EMBL" id="JAHXZJ010001119">
    <property type="protein sequence ID" value="KAH0554815.1"/>
    <property type="molecule type" value="Genomic_DNA"/>
</dbReference>
<dbReference type="PANTHER" id="PTHR24123">
    <property type="entry name" value="ANKYRIN REPEAT-CONTAINING"/>
    <property type="match status" value="1"/>
</dbReference>
<evidence type="ECO:0000259" key="4">
    <source>
        <dbReference type="PROSITE" id="PS50181"/>
    </source>
</evidence>
<dbReference type="SUPFAM" id="SSF48403">
    <property type="entry name" value="Ankyrin repeat"/>
    <property type="match status" value="1"/>
</dbReference>
<dbReference type="PANTHER" id="PTHR24123:SF33">
    <property type="entry name" value="PROTEIN HOS4"/>
    <property type="match status" value="1"/>
</dbReference>
<name>A0AAV7IRN1_COTGL</name>
<keyword evidence="6" id="KW-1185">Reference proteome</keyword>
<gene>
    <name evidence="5" type="ORF">KQX54_012806</name>
</gene>
<dbReference type="PROSITE" id="PS50088">
    <property type="entry name" value="ANK_REPEAT"/>
    <property type="match status" value="2"/>
</dbReference>
<keyword evidence="1" id="KW-0677">Repeat</keyword>
<keyword evidence="2 3" id="KW-0040">ANK repeat</keyword>
<dbReference type="SMART" id="SM00248">
    <property type="entry name" value="ANK"/>
    <property type="match status" value="4"/>
</dbReference>
<dbReference type="Gene3D" id="1.25.40.20">
    <property type="entry name" value="Ankyrin repeat-containing domain"/>
    <property type="match status" value="1"/>
</dbReference>
<dbReference type="PROSITE" id="PS50181">
    <property type="entry name" value="FBOX"/>
    <property type="match status" value="1"/>
</dbReference>
<dbReference type="InterPro" id="IPR051165">
    <property type="entry name" value="Multifunctional_ANK_Repeat"/>
</dbReference>
<protein>
    <recommendedName>
        <fullName evidence="4">F-box domain-containing protein</fullName>
    </recommendedName>
</protein>
<accession>A0AAV7IRN1</accession>
<evidence type="ECO:0000256" key="3">
    <source>
        <dbReference type="PROSITE-ProRule" id="PRU00023"/>
    </source>
</evidence>
<dbReference type="InterPro" id="IPR036770">
    <property type="entry name" value="Ankyrin_rpt-contain_sf"/>
</dbReference>
<evidence type="ECO:0000313" key="5">
    <source>
        <dbReference type="EMBL" id="KAH0554815.1"/>
    </source>
</evidence>
<reference evidence="5 6" key="1">
    <citation type="journal article" date="2021" name="J. Hered.">
        <title>A chromosome-level genome assembly of the parasitoid wasp, Cotesia glomerata (Hymenoptera: Braconidae).</title>
        <authorList>
            <person name="Pinto B.J."/>
            <person name="Weis J.J."/>
            <person name="Gamble T."/>
            <person name="Ode P.J."/>
            <person name="Paul R."/>
            <person name="Zaspel J.M."/>
        </authorList>
    </citation>
    <scope>NUCLEOTIDE SEQUENCE [LARGE SCALE GENOMIC DNA]</scope>
    <source>
        <strain evidence="5">CgM1</strain>
    </source>
</reference>
<feature type="domain" description="F-box" evidence="4">
    <location>
        <begin position="394"/>
        <end position="422"/>
    </location>
</feature>
<evidence type="ECO:0000256" key="2">
    <source>
        <dbReference type="ARBA" id="ARBA00023043"/>
    </source>
</evidence>
<dbReference type="Pfam" id="PF12796">
    <property type="entry name" value="Ank_2"/>
    <property type="match status" value="2"/>
</dbReference>
<dbReference type="PROSITE" id="PS50297">
    <property type="entry name" value="ANK_REP_REGION"/>
    <property type="match status" value="2"/>
</dbReference>
<dbReference type="InterPro" id="IPR002110">
    <property type="entry name" value="Ankyrin_rpt"/>
</dbReference>
<dbReference type="Proteomes" id="UP000826195">
    <property type="component" value="Unassembled WGS sequence"/>
</dbReference>
<comment type="caution">
    <text evidence="5">The sequence shown here is derived from an EMBL/GenBank/DDBJ whole genome shotgun (WGS) entry which is preliminary data.</text>
</comment>
<proteinExistence type="predicted"/>
<evidence type="ECO:0000256" key="1">
    <source>
        <dbReference type="ARBA" id="ARBA00022737"/>
    </source>
</evidence>
<feature type="repeat" description="ANK" evidence="3">
    <location>
        <begin position="99"/>
        <end position="127"/>
    </location>
</feature>
<dbReference type="InterPro" id="IPR001810">
    <property type="entry name" value="F-box_dom"/>
</dbReference>